<keyword evidence="1" id="KW-0732">Signal</keyword>
<protein>
    <submittedName>
        <fullName evidence="2">P pilus assembly protein, chaperone PapD</fullName>
    </submittedName>
</protein>
<sequence length="278" mass="30682">MLKLNKIKKQLICYAATGALSTLLMCPGIAQAQIKINPLVIEKEARQGKAQGVINITNTSTKTFRARVYALPFTYNQDKFEELKSSSQDLTPFLTFSPRELVLQPGQTRQIRVSSRFLPSSKKGEYRAVIFTEDLEEIKTINGNQNIGLTPRIGVTVYVRHGDVAPNLKVESASYNPQTKKIVLKVKNSGNATARPEVAWNLTNSAAKVADGKAEAYTVIATGERNIEIDLPANKKEISAGKYQLTGELTWNDGDKKKTLPFNVNVTIPDKVATTENK</sequence>
<organism evidence="2 3">
    <name type="scientific">Hassallia byssoidea VB512170</name>
    <dbReference type="NCBI Taxonomy" id="1304833"/>
    <lineage>
        <taxon>Bacteria</taxon>
        <taxon>Bacillati</taxon>
        <taxon>Cyanobacteriota</taxon>
        <taxon>Cyanophyceae</taxon>
        <taxon>Nostocales</taxon>
        <taxon>Tolypothrichaceae</taxon>
        <taxon>Hassallia</taxon>
    </lineage>
</organism>
<name>A0A846H030_9CYAN</name>
<feature type="chain" id="PRO_5032696670" evidence="1">
    <location>
        <begin position="33"/>
        <end position="278"/>
    </location>
</feature>
<reference evidence="2 3" key="1">
    <citation type="journal article" date="2015" name="Genome Announc.">
        <title>Draft Genome Sequence of Cyanobacterium Hassallia byssoidea Strain VB512170, Isolated from Monuments in India.</title>
        <authorList>
            <person name="Singh D."/>
            <person name="Chandrababunaidu M.M."/>
            <person name="Panda A."/>
            <person name="Sen D."/>
            <person name="Bhattacharyya S."/>
            <person name="Adhikary S.P."/>
            <person name="Tripathy S."/>
        </authorList>
    </citation>
    <scope>NUCLEOTIDE SEQUENCE [LARGE SCALE GENOMIC DNA]</scope>
    <source>
        <strain evidence="2 3">VB512170</strain>
    </source>
</reference>
<dbReference type="AlphaFoldDB" id="A0A846H030"/>
<dbReference type="EMBL" id="JTCM02000002">
    <property type="protein sequence ID" value="NEU71377.1"/>
    <property type="molecule type" value="Genomic_DNA"/>
</dbReference>
<evidence type="ECO:0000256" key="1">
    <source>
        <dbReference type="SAM" id="SignalP"/>
    </source>
</evidence>
<accession>A0A846H030</accession>
<keyword evidence="3" id="KW-1185">Reference proteome</keyword>
<feature type="signal peptide" evidence="1">
    <location>
        <begin position="1"/>
        <end position="32"/>
    </location>
</feature>
<evidence type="ECO:0000313" key="2">
    <source>
        <dbReference type="EMBL" id="NEU71377.1"/>
    </source>
</evidence>
<gene>
    <name evidence="2" type="ORF">PI95_001965</name>
</gene>
<comment type="caution">
    <text evidence="2">The sequence shown here is derived from an EMBL/GenBank/DDBJ whole genome shotgun (WGS) entry which is preliminary data.</text>
</comment>
<proteinExistence type="predicted"/>
<evidence type="ECO:0000313" key="3">
    <source>
        <dbReference type="Proteomes" id="UP000031549"/>
    </source>
</evidence>
<dbReference type="Proteomes" id="UP000031549">
    <property type="component" value="Unassembled WGS sequence"/>
</dbReference>
<dbReference type="RefSeq" id="WP_052325277.1">
    <property type="nucleotide sequence ID" value="NZ_JTCM02000002.1"/>
</dbReference>
<dbReference type="InterPro" id="IPR013783">
    <property type="entry name" value="Ig-like_fold"/>
</dbReference>
<dbReference type="Gene3D" id="2.60.40.10">
    <property type="entry name" value="Immunoglobulins"/>
    <property type="match status" value="1"/>
</dbReference>